<name>A0A183JJ87_9TREM</name>
<dbReference type="InterPro" id="IPR045233">
    <property type="entry name" value="GMPPB_N"/>
</dbReference>
<dbReference type="Proteomes" id="UP000279833">
    <property type="component" value="Unassembled WGS sequence"/>
</dbReference>
<dbReference type="SUPFAM" id="SSF53448">
    <property type="entry name" value="Nucleotide-diphospho-sugar transferases"/>
    <property type="match status" value="1"/>
</dbReference>
<dbReference type="FunFam" id="3.90.550.10:FF:000013">
    <property type="entry name" value="mannose-1-phosphate guanyltransferase beta"/>
    <property type="match status" value="1"/>
</dbReference>
<evidence type="ECO:0000256" key="2">
    <source>
        <dbReference type="ARBA" id="ARBA00007274"/>
    </source>
</evidence>
<dbReference type="GO" id="GO:0004475">
    <property type="term" value="F:mannose-1-phosphate guanylyltransferase (GTP) activity"/>
    <property type="evidence" value="ECO:0007669"/>
    <property type="project" value="UniProtKB-EC"/>
</dbReference>
<dbReference type="EMBL" id="UZAK01002815">
    <property type="protein sequence ID" value="VDO76826.1"/>
    <property type="molecule type" value="Genomic_DNA"/>
</dbReference>
<evidence type="ECO:0000256" key="5">
    <source>
        <dbReference type="ARBA" id="ARBA00023134"/>
    </source>
</evidence>
<evidence type="ECO:0000313" key="8">
    <source>
        <dbReference type="Proteomes" id="UP000279833"/>
    </source>
</evidence>
<reference evidence="9" key="1">
    <citation type="submission" date="2016-06" db="UniProtKB">
        <authorList>
            <consortium name="WormBaseParasite"/>
        </authorList>
    </citation>
    <scope>IDENTIFICATION</scope>
</reference>
<evidence type="ECO:0000313" key="9">
    <source>
        <dbReference type="WBParaSite" id="SCUD_0000276201-mRNA-1"/>
    </source>
</evidence>
<evidence type="ECO:0000259" key="6">
    <source>
        <dbReference type="Pfam" id="PF00483"/>
    </source>
</evidence>
<reference evidence="7 8" key="2">
    <citation type="submission" date="2018-11" db="EMBL/GenBank/DDBJ databases">
        <authorList>
            <consortium name="Pathogen Informatics"/>
        </authorList>
    </citation>
    <scope>NUCLEOTIDE SEQUENCE [LARGE SCALE GENOMIC DNA]</scope>
    <source>
        <strain evidence="7">Dakar</strain>
        <strain evidence="8">Dakar, Senegal</strain>
    </source>
</reference>
<dbReference type="STRING" id="6186.A0A183JJ87"/>
<dbReference type="InterPro" id="IPR029044">
    <property type="entry name" value="Nucleotide-diphossugar_trans"/>
</dbReference>
<dbReference type="Pfam" id="PF00483">
    <property type="entry name" value="NTP_transferase"/>
    <property type="match status" value="1"/>
</dbReference>
<evidence type="ECO:0000256" key="1">
    <source>
        <dbReference type="ARBA" id="ARBA00004823"/>
    </source>
</evidence>
<dbReference type="PANTHER" id="PTHR22572">
    <property type="entry name" value="SUGAR-1-PHOSPHATE GUANYL TRANSFERASE"/>
    <property type="match status" value="1"/>
</dbReference>
<keyword evidence="5" id="KW-0547">Nucleotide-binding</keyword>
<organism evidence="9">
    <name type="scientific">Schistosoma curassoni</name>
    <dbReference type="NCBI Taxonomy" id="6186"/>
    <lineage>
        <taxon>Eukaryota</taxon>
        <taxon>Metazoa</taxon>
        <taxon>Spiralia</taxon>
        <taxon>Lophotrochozoa</taxon>
        <taxon>Platyhelminthes</taxon>
        <taxon>Trematoda</taxon>
        <taxon>Digenea</taxon>
        <taxon>Strigeidida</taxon>
        <taxon>Schistosomatoidea</taxon>
        <taxon>Schistosomatidae</taxon>
        <taxon>Schistosoma</taxon>
    </lineage>
</organism>
<sequence>MKALILIGGYGTRLRPLTLSIPKPLVEFANKPMLLHQIKALLEVDITEIILAINREAEVIQNTSVKIVFSYEKEALDTGGPLAQAAPFLAGERFFVLNSDIICNYPFKRMLEFHLSHGKEGTMAVTKVEEPSKYGAVVHNDQTGLVKRFVEKPSEYVANRINAGLYIFEPTILKRIEAKPMSIETAVFPAMVRDSELYCIEFSGFWMDIGQPADYLTGMRLYLGHLYECKSPLLTVDPNLIGNVLVVSFYLRLINISFTCGYNWFFHSKDCHISQINHWCFIKPRCV</sequence>
<comment type="similarity">
    <text evidence="2">Belongs to the transferase hexapeptide repeat family.</text>
</comment>
<dbReference type="Gene3D" id="3.90.550.10">
    <property type="entry name" value="Spore Coat Polysaccharide Biosynthesis Protein SpsA, Chain A"/>
    <property type="match status" value="1"/>
</dbReference>
<evidence type="ECO:0000313" key="7">
    <source>
        <dbReference type="EMBL" id="VDO76826.1"/>
    </source>
</evidence>
<dbReference type="WBParaSite" id="SCUD_0000276201-mRNA-1">
    <property type="protein sequence ID" value="SCUD_0000276201-mRNA-1"/>
    <property type="gene ID" value="SCUD_0000276201"/>
</dbReference>
<comment type="pathway">
    <text evidence="1">Nucleotide-sugar biosynthesis; GDP-alpha-D-mannose biosynthesis; GDP-alpha-D-mannose from alpha-D-mannose 1-phosphate (GTP route): step 1/1.</text>
</comment>
<dbReference type="AlphaFoldDB" id="A0A183JJ87"/>
<protein>
    <recommendedName>
        <fullName evidence="3">mannose-1-phosphate guanylyltransferase</fullName>
        <ecNumber evidence="3">2.7.7.13</ecNumber>
    </recommendedName>
</protein>
<proteinExistence type="inferred from homology"/>
<accession>A0A183JJ87</accession>
<feature type="domain" description="Nucleotidyl transferase" evidence="6">
    <location>
        <begin position="2"/>
        <end position="221"/>
    </location>
</feature>
<dbReference type="InterPro" id="IPR005835">
    <property type="entry name" value="NTP_transferase_dom"/>
</dbReference>
<dbReference type="GO" id="GO:0005525">
    <property type="term" value="F:GTP binding"/>
    <property type="evidence" value="ECO:0007669"/>
    <property type="project" value="UniProtKB-KW"/>
</dbReference>
<evidence type="ECO:0000256" key="4">
    <source>
        <dbReference type="ARBA" id="ARBA00022679"/>
    </source>
</evidence>
<keyword evidence="8" id="KW-1185">Reference proteome</keyword>
<dbReference type="EC" id="2.7.7.13" evidence="3"/>
<dbReference type="GO" id="GO:0009298">
    <property type="term" value="P:GDP-mannose biosynthetic process"/>
    <property type="evidence" value="ECO:0007669"/>
    <property type="project" value="InterPro"/>
</dbReference>
<keyword evidence="4" id="KW-0808">Transferase</keyword>
<gene>
    <name evidence="7" type="ORF">SCUD_LOCUS2763</name>
</gene>
<dbReference type="CDD" id="cd06425">
    <property type="entry name" value="M1P_guanylylT_B_like_N"/>
    <property type="match status" value="1"/>
</dbReference>
<evidence type="ECO:0000256" key="3">
    <source>
        <dbReference type="ARBA" id="ARBA00012387"/>
    </source>
</evidence>
<dbReference type="InterPro" id="IPR050486">
    <property type="entry name" value="Mannose-1P_guanyltransferase"/>
</dbReference>
<keyword evidence="5" id="KW-0342">GTP-binding</keyword>